<protein>
    <submittedName>
        <fullName evidence="1">Uncharacterized protein</fullName>
    </submittedName>
</protein>
<accession>A0A9D4VNG7</accession>
<evidence type="ECO:0000313" key="2">
    <source>
        <dbReference type="Proteomes" id="UP001058974"/>
    </source>
</evidence>
<dbReference type="AlphaFoldDB" id="A0A9D4VNG7"/>
<keyword evidence="2" id="KW-1185">Reference proteome</keyword>
<name>A0A9D4VNG7_PEA</name>
<comment type="caution">
    <text evidence="1">The sequence shown here is derived from an EMBL/GenBank/DDBJ whole genome shotgun (WGS) entry which is preliminary data.</text>
</comment>
<dbReference type="Gramene" id="Psat07G0330200-T1">
    <property type="protein sequence ID" value="KAI5387090.1"/>
    <property type="gene ID" value="KIW84_073302"/>
</dbReference>
<organism evidence="1 2">
    <name type="scientific">Pisum sativum</name>
    <name type="common">Garden pea</name>
    <name type="synonym">Lathyrus oleraceus</name>
    <dbReference type="NCBI Taxonomy" id="3888"/>
    <lineage>
        <taxon>Eukaryota</taxon>
        <taxon>Viridiplantae</taxon>
        <taxon>Streptophyta</taxon>
        <taxon>Embryophyta</taxon>
        <taxon>Tracheophyta</taxon>
        <taxon>Spermatophyta</taxon>
        <taxon>Magnoliopsida</taxon>
        <taxon>eudicotyledons</taxon>
        <taxon>Gunneridae</taxon>
        <taxon>Pentapetalae</taxon>
        <taxon>rosids</taxon>
        <taxon>fabids</taxon>
        <taxon>Fabales</taxon>
        <taxon>Fabaceae</taxon>
        <taxon>Papilionoideae</taxon>
        <taxon>50 kb inversion clade</taxon>
        <taxon>NPAAA clade</taxon>
        <taxon>Hologalegina</taxon>
        <taxon>IRL clade</taxon>
        <taxon>Fabeae</taxon>
        <taxon>Lathyrus</taxon>
    </lineage>
</organism>
<proteinExistence type="predicted"/>
<dbReference type="Proteomes" id="UP001058974">
    <property type="component" value="Chromosome 7"/>
</dbReference>
<reference evidence="1 2" key="1">
    <citation type="journal article" date="2022" name="Nat. Genet.">
        <title>Improved pea reference genome and pan-genome highlight genomic features and evolutionary characteristics.</title>
        <authorList>
            <person name="Yang T."/>
            <person name="Liu R."/>
            <person name="Luo Y."/>
            <person name="Hu S."/>
            <person name="Wang D."/>
            <person name="Wang C."/>
            <person name="Pandey M.K."/>
            <person name="Ge S."/>
            <person name="Xu Q."/>
            <person name="Li N."/>
            <person name="Li G."/>
            <person name="Huang Y."/>
            <person name="Saxena R.K."/>
            <person name="Ji Y."/>
            <person name="Li M."/>
            <person name="Yan X."/>
            <person name="He Y."/>
            <person name="Liu Y."/>
            <person name="Wang X."/>
            <person name="Xiang C."/>
            <person name="Varshney R.K."/>
            <person name="Ding H."/>
            <person name="Gao S."/>
            <person name="Zong X."/>
        </authorList>
    </citation>
    <scope>NUCLEOTIDE SEQUENCE [LARGE SCALE GENOMIC DNA]</scope>
    <source>
        <strain evidence="1 2">cv. Zhongwan 6</strain>
    </source>
</reference>
<gene>
    <name evidence="1" type="ORF">KIW84_073302</name>
</gene>
<sequence length="358" mass="40283">MLQQIKDKDALIEFLEHQVIDDPNDTWTSLLPQSSKFWKRRYDRLAKEKADMEAAYEREVKKLRASYRPVPWVSDDLRADSPVLHQSQLFETDELSEALLVSHLSSFSYIDAEDEVGTPFQALSIAEPVEKRTSSLASYKDAKLAIECGAIAGLGKMIELEDNKSRAGIGFSSGIFNEKGLFESGGFIHTGQDEDTAAILEEDAEDSDNFVIPGGVCHNWFAVDVPTVIHKSKLISKPIEHNDPTPYPNFEFLVFEAEEDDVEEIPDEITRLLEHEKKITQMHLENLATVKLGHYKCDLVLKKVLSFAPDSRGKWTSNYEGPYVVKRAFSGGALILTTMDGEDFTRPVNSDAVKKYFA</sequence>
<dbReference type="EMBL" id="JAMSHJ010000007">
    <property type="protein sequence ID" value="KAI5387090.1"/>
    <property type="molecule type" value="Genomic_DNA"/>
</dbReference>
<evidence type="ECO:0000313" key="1">
    <source>
        <dbReference type="EMBL" id="KAI5387090.1"/>
    </source>
</evidence>